<feature type="transmembrane region" description="Helical" evidence="1">
    <location>
        <begin position="373"/>
        <end position="396"/>
    </location>
</feature>
<feature type="transmembrane region" description="Helical" evidence="1">
    <location>
        <begin position="202"/>
        <end position="223"/>
    </location>
</feature>
<comment type="caution">
    <text evidence="3">The sequence shown here is derived from an EMBL/GenBank/DDBJ whole genome shotgun (WGS) entry which is preliminary data.</text>
</comment>
<feature type="transmembrane region" description="Helical" evidence="1">
    <location>
        <begin position="243"/>
        <end position="264"/>
    </location>
</feature>
<keyword evidence="1" id="KW-0472">Membrane</keyword>
<keyword evidence="1" id="KW-1133">Transmembrane helix</keyword>
<gene>
    <name evidence="3" type="ORF">GRAN_1465</name>
</gene>
<dbReference type="PANTHER" id="PTHR36927">
    <property type="entry name" value="BLR4337 PROTEIN"/>
    <property type="match status" value="1"/>
</dbReference>
<proteinExistence type="predicted"/>
<dbReference type="Pfam" id="PF01757">
    <property type="entry name" value="Acyl_transf_3"/>
    <property type="match status" value="1"/>
</dbReference>
<reference evidence="3 4" key="1">
    <citation type="submission" date="2018-11" db="EMBL/GenBank/DDBJ databases">
        <authorList>
            <person name="Mardanov A.V."/>
            <person name="Ravin N.V."/>
            <person name="Dedysh S.N."/>
        </authorList>
    </citation>
    <scope>NUCLEOTIDE SEQUENCE [LARGE SCALE GENOMIC DNA]</scope>
    <source>
        <strain evidence="3 4">AF10</strain>
    </source>
</reference>
<dbReference type="OrthoDB" id="7283199at2"/>
<dbReference type="AlphaFoldDB" id="A0A4Q0T375"/>
<keyword evidence="4" id="KW-1185">Reference proteome</keyword>
<protein>
    <recommendedName>
        <fullName evidence="2">Acyltransferase 3 domain-containing protein</fullName>
    </recommendedName>
</protein>
<sequence length="405" mass="45867">MALAQELREDSKVEIVSSAPGGRDLSIDYLRTTLTLLVLAHHSSLAYTSWAHFNREHIFLSTAPIVDTTRWAFFDYAENFNDVFFMSLMFLVSGLFVYPALRKHGTLRFLRDRLLRLGVPFVFAVTLLMPIAYYASWQLSDRNAGFFDFYERLALAGFAAGPPWFVWVLLFFDVVLALALAPFQLAVPLAERSMRSLRRHTIAAVCGAFVLSAITYLPMLKMYGFGTWSQFLTSPLSFQVSRIGLYALWFLFGFLIGGTGLNDGILSREGSLARHWPLWVAACILAYNALWFVPKCPLLHGLSTLTQGAIEATLWVGSCVMSSVGFLAFFRGASLQARSWMLSLSKSAYVMYLVHYVYITWMQRLLLYRPIPAALKFLFVFLTTTLLSWLTAQCLLRIPKLKNIL</sequence>
<evidence type="ECO:0000259" key="2">
    <source>
        <dbReference type="Pfam" id="PF01757"/>
    </source>
</evidence>
<keyword evidence="1" id="KW-0812">Transmembrane</keyword>
<evidence type="ECO:0000256" key="1">
    <source>
        <dbReference type="SAM" id="Phobius"/>
    </source>
</evidence>
<feature type="transmembrane region" description="Helical" evidence="1">
    <location>
        <begin position="313"/>
        <end position="330"/>
    </location>
</feature>
<dbReference type="InterPro" id="IPR002656">
    <property type="entry name" value="Acyl_transf_3_dom"/>
</dbReference>
<name>A0A4Q0T375_9BACT</name>
<dbReference type="EMBL" id="RDSM01000001">
    <property type="protein sequence ID" value="RXH58155.1"/>
    <property type="molecule type" value="Genomic_DNA"/>
</dbReference>
<evidence type="ECO:0000313" key="4">
    <source>
        <dbReference type="Proteomes" id="UP000289437"/>
    </source>
</evidence>
<accession>A0A4Q0T375</accession>
<organism evidence="3 4">
    <name type="scientific">Granulicella sibirica</name>
    <dbReference type="NCBI Taxonomy" id="2479048"/>
    <lineage>
        <taxon>Bacteria</taxon>
        <taxon>Pseudomonadati</taxon>
        <taxon>Acidobacteriota</taxon>
        <taxon>Terriglobia</taxon>
        <taxon>Terriglobales</taxon>
        <taxon>Acidobacteriaceae</taxon>
        <taxon>Granulicella</taxon>
    </lineage>
</organism>
<dbReference type="GO" id="GO:0016747">
    <property type="term" value="F:acyltransferase activity, transferring groups other than amino-acyl groups"/>
    <property type="evidence" value="ECO:0007669"/>
    <property type="project" value="InterPro"/>
</dbReference>
<feature type="transmembrane region" description="Helical" evidence="1">
    <location>
        <begin position="164"/>
        <end position="190"/>
    </location>
</feature>
<dbReference type="InterPro" id="IPR050623">
    <property type="entry name" value="Glucan_succinyl_AcylTrfase"/>
</dbReference>
<dbReference type="PANTHER" id="PTHR36927:SF4">
    <property type="entry name" value="BLR5718 PROTEIN"/>
    <property type="match status" value="1"/>
</dbReference>
<feature type="transmembrane region" description="Helical" evidence="1">
    <location>
        <begin position="276"/>
        <end position="293"/>
    </location>
</feature>
<dbReference type="RefSeq" id="WP_128912197.1">
    <property type="nucleotide sequence ID" value="NZ_RDSM01000001.1"/>
</dbReference>
<evidence type="ECO:0000313" key="3">
    <source>
        <dbReference type="EMBL" id="RXH58155.1"/>
    </source>
</evidence>
<feature type="transmembrane region" description="Helical" evidence="1">
    <location>
        <begin position="342"/>
        <end position="361"/>
    </location>
</feature>
<reference evidence="4" key="2">
    <citation type="submission" date="2019-02" db="EMBL/GenBank/DDBJ databases">
        <title>Granulicella sibirica sp. nov., a psychrotolerant acidobacterium isolated from an organic soil layer in forested tundra, West Siberia.</title>
        <authorList>
            <person name="Oshkin I.Y."/>
            <person name="Kulichevskaya I.S."/>
            <person name="Rijpstra W.I.C."/>
            <person name="Sinninghe Damste J.S."/>
            <person name="Rakitin A.L."/>
            <person name="Ravin N.V."/>
            <person name="Dedysh S.N."/>
        </authorList>
    </citation>
    <scope>NUCLEOTIDE SEQUENCE [LARGE SCALE GENOMIC DNA]</scope>
    <source>
        <strain evidence="4">AF10</strain>
    </source>
</reference>
<dbReference type="Proteomes" id="UP000289437">
    <property type="component" value="Unassembled WGS sequence"/>
</dbReference>
<feature type="domain" description="Acyltransferase 3" evidence="2">
    <location>
        <begin position="25"/>
        <end position="392"/>
    </location>
</feature>
<feature type="transmembrane region" description="Helical" evidence="1">
    <location>
        <begin position="113"/>
        <end position="135"/>
    </location>
</feature>
<feature type="transmembrane region" description="Helical" evidence="1">
    <location>
        <begin position="83"/>
        <end position="101"/>
    </location>
</feature>